<feature type="transmembrane region" description="Helical" evidence="8">
    <location>
        <begin position="144"/>
        <end position="167"/>
    </location>
</feature>
<feature type="transmembrane region" description="Helical" evidence="8">
    <location>
        <begin position="179"/>
        <end position="201"/>
    </location>
</feature>
<feature type="transmembrane region" description="Helical" evidence="8">
    <location>
        <begin position="326"/>
        <end position="349"/>
    </location>
</feature>
<dbReference type="PROSITE" id="PS00217">
    <property type="entry name" value="SUGAR_TRANSPORT_2"/>
    <property type="match status" value="1"/>
</dbReference>
<dbReference type="InterPro" id="IPR036259">
    <property type="entry name" value="MFS_trans_sf"/>
</dbReference>
<reference evidence="11" key="1">
    <citation type="journal article" date="2019" name="Int. J. Syst. Evol. Microbiol.">
        <title>The Global Catalogue of Microorganisms (GCM) 10K type strain sequencing project: providing services to taxonomists for standard genome sequencing and annotation.</title>
        <authorList>
            <consortium name="The Broad Institute Genomics Platform"/>
            <consortium name="The Broad Institute Genome Sequencing Center for Infectious Disease"/>
            <person name="Wu L."/>
            <person name="Ma J."/>
        </authorList>
    </citation>
    <scope>NUCLEOTIDE SEQUENCE [LARGE SCALE GENOMIC DNA]</scope>
    <source>
        <strain evidence="11">JCM 30846</strain>
    </source>
</reference>
<dbReference type="PROSITE" id="PS50850">
    <property type="entry name" value="MFS"/>
    <property type="match status" value="1"/>
</dbReference>
<keyword evidence="5 8" id="KW-1133">Transmembrane helix</keyword>
<feature type="transmembrane region" description="Helical" evidence="8">
    <location>
        <begin position="12"/>
        <end position="33"/>
    </location>
</feature>
<keyword evidence="3 7" id="KW-0813">Transport</keyword>
<evidence type="ECO:0000313" key="10">
    <source>
        <dbReference type="EMBL" id="GAA3725301.1"/>
    </source>
</evidence>
<dbReference type="Proteomes" id="UP001499884">
    <property type="component" value="Unassembled WGS sequence"/>
</dbReference>
<evidence type="ECO:0000256" key="1">
    <source>
        <dbReference type="ARBA" id="ARBA00004651"/>
    </source>
</evidence>
<feature type="transmembrane region" description="Helical" evidence="8">
    <location>
        <begin position="355"/>
        <end position="378"/>
    </location>
</feature>
<comment type="similarity">
    <text evidence="2 7">Belongs to the major facilitator superfamily. Sugar transporter (TC 2.A.1.1) family.</text>
</comment>
<keyword evidence="4 8" id="KW-0812">Transmembrane</keyword>
<dbReference type="PANTHER" id="PTHR48020:SF12">
    <property type="entry name" value="PROTON MYO-INOSITOL COTRANSPORTER"/>
    <property type="match status" value="1"/>
</dbReference>
<feature type="transmembrane region" description="Helical" evidence="8">
    <location>
        <begin position="302"/>
        <end position="319"/>
    </location>
</feature>
<dbReference type="PRINTS" id="PR00171">
    <property type="entry name" value="SUGRTRNSPORT"/>
</dbReference>
<dbReference type="InterPro" id="IPR005828">
    <property type="entry name" value="MFS_sugar_transport-like"/>
</dbReference>
<comment type="subcellular location">
    <subcellularLocation>
        <location evidence="1">Cell membrane</location>
        <topology evidence="1">Multi-pass membrane protein</topology>
    </subcellularLocation>
</comment>
<feature type="transmembrane region" description="Helical" evidence="8">
    <location>
        <begin position="110"/>
        <end position="132"/>
    </location>
</feature>
<keyword evidence="11" id="KW-1185">Reference proteome</keyword>
<evidence type="ECO:0000256" key="8">
    <source>
        <dbReference type="SAM" id="Phobius"/>
    </source>
</evidence>
<evidence type="ECO:0000256" key="6">
    <source>
        <dbReference type="ARBA" id="ARBA00023136"/>
    </source>
</evidence>
<dbReference type="PANTHER" id="PTHR48020">
    <property type="entry name" value="PROTON MYO-INOSITOL COTRANSPORTER"/>
    <property type="match status" value="1"/>
</dbReference>
<dbReference type="InterPro" id="IPR003663">
    <property type="entry name" value="Sugar/inositol_transpt"/>
</dbReference>
<comment type="caution">
    <text evidence="10">The sequence shown here is derived from an EMBL/GenBank/DDBJ whole genome shotgun (WGS) entry which is preliminary data.</text>
</comment>
<dbReference type="Pfam" id="PF00083">
    <property type="entry name" value="Sugar_tr"/>
    <property type="match status" value="1"/>
</dbReference>
<evidence type="ECO:0000259" key="9">
    <source>
        <dbReference type="PROSITE" id="PS50850"/>
    </source>
</evidence>
<dbReference type="RefSeq" id="WP_345645146.1">
    <property type="nucleotide sequence ID" value="NZ_BAABEP010000012.1"/>
</dbReference>
<evidence type="ECO:0000256" key="3">
    <source>
        <dbReference type="ARBA" id="ARBA00022448"/>
    </source>
</evidence>
<dbReference type="InterPro" id="IPR005829">
    <property type="entry name" value="Sugar_transporter_CS"/>
</dbReference>
<evidence type="ECO:0000256" key="2">
    <source>
        <dbReference type="ARBA" id="ARBA00010992"/>
    </source>
</evidence>
<dbReference type="Gene3D" id="1.20.1250.20">
    <property type="entry name" value="MFS general substrate transporter like domains"/>
    <property type="match status" value="2"/>
</dbReference>
<protein>
    <submittedName>
        <fullName evidence="10">Arabinose-proton symporter AraE</fullName>
    </submittedName>
</protein>
<feature type="transmembrane region" description="Helical" evidence="8">
    <location>
        <begin position="53"/>
        <end position="74"/>
    </location>
</feature>
<feature type="transmembrane region" description="Helical" evidence="8">
    <location>
        <begin position="261"/>
        <end position="282"/>
    </location>
</feature>
<dbReference type="InterPro" id="IPR050814">
    <property type="entry name" value="Myo-inositol_Transporter"/>
</dbReference>
<organism evidence="10 11">
    <name type="scientific">Streptomyces tremellae</name>
    <dbReference type="NCBI Taxonomy" id="1124239"/>
    <lineage>
        <taxon>Bacteria</taxon>
        <taxon>Bacillati</taxon>
        <taxon>Actinomycetota</taxon>
        <taxon>Actinomycetes</taxon>
        <taxon>Kitasatosporales</taxon>
        <taxon>Streptomycetaceae</taxon>
        <taxon>Streptomyces</taxon>
    </lineage>
</organism>
<feature type="transmembrane region" description="Helical" evidence="8">
    <location>
        <begin position="86"/>
        <end position="104"/>
    </location>
</feature>
<evidence type="ECO:0000313" key="11">
    <source>
        <dbReference type="Proteomes" id="UP001499884"/>
    </source>
</evidence>
<dbReference type="PROSITE" id="PS00216">
    <property type="entry name" value="SUGAR_TRANSPORT_1"/>
    <property type="match status" value="2"/>
</dbReference>
<feature type="domain" description="Major facilitator superfamily (MFS) profile" evidence="9">
    <location>
        <begin position="20"/>
        <end position="445"/>
    </location>
</feature>
<accession>A0ABP7EUP2</accession>
<name>A0ABP7EUP2_9ACTN</name>
<gene>
    <name evidence="10" type="primary">araE</name>
    <name evidence="10" type="ORF">GCM10023082_24140</name>
</gene>
<proteinExistence type="inferred from homology"/>
<feature type="transmembrane region" description="Helical" evidence="8">
    <location>
        <begin position="390"/>
        <end position="410"/>
    </location>
</feature>
<evidence type="ECO:0000256" key="5">
    <source>
        <dbReference type="ARBA" id="ARBA00022989"/>
    </source>
</evidence>
<keyword evidence="6 8" id="KW-0472">Membrane</keyword>
<dbReference type="NCBIfam" id="TIGR00879">
    <property type="entry name" value="SP"/>
    <property type="match status" value="1"/>
</dbReference>
<evidence type="ECO:0000256" key="7">
    <source>
        <dbReference type="RuleBase" id="RU003346"/>
    </source>
</evidence>
<dbReference type="SUPFAM" id="SSF103473">
    <property type="entry name" value="MFS general substrate transporter"/>
    <property type="match status" value="1"/>
</dbReference>
<evidence type="ECO:0000256" key="4">
    <source>
        <dbReference type="ARBA" id="ARBA00022692"/>
    </source>
</evidence>
<feature type="transmembrane region" description="Helical" evidence="8">
    <location>
        <begin position="422"/>
        <end position="441"/>
    </location>
</feature>
<sequence>MVTTTSRPPSAGHMRSVLLITFVTAVGGFLFGFDNGAISGSAGFIQDRFHLGPGGLGWVTSSIIVGCIVGVVLAGRLSDAVGRKKVMLAIAVVFVIGAIGEALAPSSGWLVAARVLVGVGIGTETTIAPLYIAEVAPARVRGRLVSFNQLFNTVGNLVVFSVSALISRMNSEAWNISTGWRWTFAVGVVPAVAFFLLLFLVPESPRWLARAGRRAEALAVLGRINASPADAEAELAAIEEASGAPGARLGDLLTPRLRKTLLIGFGVALFQQITGINAIFYYAPEVFKSAGLGSDDAMSSTVLIGVVLVLATLLSMWLIDRVGRRSLLLVGATAMTVLLAATGTVFRAAHPEGPLLLVLILGYVAFFAVSFGTVAYVVISEIFPTRVRGVAASVATFALWGGNYLVSQFFPVLVSGIGSSATFYLFSGISLLALAFTAVLVPETKGRSLEEVEEQLYGRGTGQPPVAQRR</sequence>
<dbReference type="EMBL" id="BAABEP010000012">
    <property type="protein sequence ID" value="GAA3725301.1"/>
    <property type="molecule type" value="Genomic_DNA"/>
</dbReference>
<dbReference type="InterPro" id="IPR020846">
    <property type="entry name" value="MFS_dom"/>
</dbReference>